<feature type="region of interest" description="Disordered" evidence="1">
    <location>
        <begin position="1"/>
        <end position="70"/>
    </location>
</feature>
<feature type="compositionally biased region" description="Low complexity" evidence="1">
    <location>
        <begin position="33"/>
        <end position="44"/>
    </location>
</feature>
<name>A0AAE0DE15_COLKA</name>
<proteinExistence type="predicted"/>
<gene>
    <name evidence="2" type="ORF">CKAH01_13288</name>
</gene>
<keyword evidence="3" id="KW-1185">Reference proteome</keyword>
<comment type="caution">
    <text evidence="2">The sequence shown here is derived from an EMBL/GenBank/DDBJ whole genome shotgun (WGS) entry which is preliminary data.</text>
</comment>
<dbReference type="Proteomes" id="UP001281614">
    <property type="component" value="Unassembled WGS sequence"/>
</dbReference>
<evidence type="ECO:0000313" key="3">
    <source>
        <dbReference type="Proteomes" id="UP001281614"/>
    </source>
</evidence>
<reference evidence="2" key="1">
    <citation type="submission" date="2023-02" db="EMBL/GenBank/DDBJ databases">
        <title>Colletotrichum kahawae CIFC_Que2 genome sequencing and assembly.</title>
        <authorList>
            <person name="Baroncelli R."/>
        </authorList>
    </citation>
    <scope>NUCLEOTIDE SEQUENCE</scope>
    <source>
        <strain evidence="2">CIFC_Que2</strain>
    </source>
</reference>
<dbReference type="AlphaFoldDB" id="A0AAE0DE15"/>
<organism evidence="2 3">
    <name type="scientific">Colletotrichum kahawae</name>
    <name type="common">Coffee berry disease fungus</name>
    <dbReference type="NCBI Taxonomy" id="34407"/>
    <lineage>
        <taxon>Eukaryota</taxon>
        <taxon>Fungi</taxon>
        <taxon>Dikarya</taxon>
        <taxon>Ascomycota</taxon>
        <taxon>Pezizomycotina</taxon>
        <taxon>Sordariomycetes</taxon>
        <taxon>Hypocreomycetidae</taxon>
        <taxon>Glomerellales</taxon>
        <taxon>Glomerellaceae</taxon>
        <taxon>Colletotrichum</taxon>
        <taxon>Colletotrichum gloeosporioides species complex</taxon>
    </lineage>
</organism>
<accession>A0AAE0DE15</accession>
<protein>
    <submittedName>
        <fullName evidence="2">Uncharacterized protein</fullName>
    </submittedName>
</protein>
<evidence type="ECO:0000256" key="1">
    <source>
        <dbReference type="SAM" id="MobiDB-lite"/>
    </source>
</evidence>
<sequence length="400" mass="44314">MAAEPEEGPSTRPGVTTRAAARQQDYAGSNQTLLAQASDDSSLLPQPMSGSTLSPIRSNTPATSSTSISQGTAISESVRMAIARVPIPLKWVGINASYWGNWAFTPSDTPNSEQVDAALVFLMEIYAKQELEGQPLFYQITDDLSHWPDEWFASANPGIIKDVNRFLHCRGVLPDMAPGKLLHETLAATVATPEFVPWNQQWDDYVEQSLTTSGTPASGSSNCDYKPSLAIKVATSEPKQRWIKEHQYHSAITIVLTGKAEEYYYLAVRTLDKSDFLSIVNVIRSRFETHDRSLELLAELRALSYGSVARGMEGKPRLEILEELINRIDKLAKTQPTEGTNERKVGYLCTAVQQVPEARMTLHAPPADYETLCSRLRASFSIEARMPKQQQFQAIDGPHQ</sequence>
<feature type="compositionally biased region" description="Polar residues" evidence="1">
    <location>
        <begin position="48"/>
        <end position="70"/>
    </location>
</feature>
<dbReference type="EMBL" id="VYYT01000049">
    <property type="protein sequence ID" value="KAK2774065.1"/>
    <property type="molecule type" value="Genomic_DNA"/>
</dbReference>
<evidence type="ECO:0000313" key="2">
    <source>
        <dbReference type="EMBL" id="KAK2774065.1"/>
    </source>
</evidence>